<dbReference type="EMBL" id="AFFL01000004">
    <property type="protein sequence ID" value="EGJ37938.1"/>
    <property type="molecule type" value="Genomic_DNA"/>
</dbReference>
<comment type="caution">
    <text evidence="1">The sequence shown here is derived from an EMBL/GenBank/DDBJ whole genome shotgun (WGS) entry which is preliminary data.</text>
</comment>
<name>F3UDW2_STRSA</name>
<dbReference type="Proteomes" id="UP000004171">
    <property type="component" value="Unassembled WGS sequence"/>
</dbReference>
<protein>
    <submittedName>
        <fullName evidence="1">Receptor polysaccharide phosphotransferase WefC</fullName>
        <ecNumber evidence="1">2.7.-.-</ecNumber>
    </submittedName>
</protein>
<accession>F3UDW2</accession>
<keyword evidence="1" id="KW-0808">Transferase</keyword>
<evidence type="ECO:0000313" key="2">
    <source>
        <dbReference type="Proteomes" id="UP000004171"/>
    </source>
</evidence>
<reference evidence="1 2" key="1">
    <citation type="submission" date="2011-03" db="EMBL/GenBank/DDBJ databases">
        <authorList>
            <person name="Muzny D."/>
            <person name="Qin X."/>
            <person name="Deng J."/>
            <person name="Jiang H."/>
            <person name="Liu Y."/>
            <person name="Qu J."/>
            <person name="Song X.-Z."/>
            <person name="Zhang L."/>
            <person name="Thornton R."/>
            <person name="Coyle M."/>
            <person name="Francisco L."/>
            <person name="Jackson L."/>
            <person name="Javaid M."/>
            <person name="Korchina V."/>
            <person name="Kovar C."/>
            <person name="Mata R."/>
            <person name="Mathew T."/>
            <person name="Ngo R."/>
            <person name="Nguyen L."/>
            <person name="Nguyen N."/>
            <person name="Okwuonu G."/>
            <person name="Ongeri F."/>
            <person name="Pham C."/>
            <person name="Simmons D."/>
            <person name="Wilczek-Boney K."/>
            <person name="Hale W."/>
            <person name="Jakkamsetti A."/>
            <person name="Pham P."/>
            <person name="Ruth R."/>
            <person name="San Lucas F."/>
            <person name="Warren J."/>
            <person name="Zhang J."/>
            <person name="Zhao Z."/>
            <person name="Zhou C."/>
            <person name="Zhu D."/>
            <person name="Lee S."/>
            <person name="Bess C."/>
            <person name="Blankenburg K."/>
            <person name="Forbes L."/>
            <person name="Fu Q."/>
            <person name="Gubbala S."/>
            <person name="Hirani K."/>
            <person name="Jayaseelan J.C."/>
            <person name="Lara F."/>
            <person name="Munidasa M."/>
            <person name="Palculict T."/>
            <person name="Patil S."/>
            <person name="Pu L.-L."/>
            <person name="Saada N."/>
            <person name="Tang L."/>
            <person name="Weissenberger G."/>
            <person name="Zhu Y."/>
            <person name="Hemphill L."/>
            <person name="Shang Y."/>
            <person name="Youmans B."/>
            <person name="Ayvaz T."/>
            <person name="Ross M."/>
            <person name="Santibanez J."/>
            <person name="Aqrawi P."/>
            <person name="Gross S."/>
            <person name="Joshi V."/>
            <person name="Fowler G."/>
            <person name="Nazareth L."/>
            <person name="Reid J."/>
            <person name="Worley K."/>
            <person name="Petrosino J."/>
            <person name="Highlander S."/>
            <person name="Gibbs R."/>
        </authorList>
    </citation>
    <scope>NUCLEOTIDE SEQUENCE [LARGE SCALE GENOMIC DNA]</scope>
    <source>
        <strain evidence="1 2">SK1056</strain>
    </source>
</reference>
<keyword evidence="1" id="KW-0675">Receptor</keyword>
<dbReference type="EC" id="2.7.-.-" evidence="1"/>
<dbReference type="GO" id="GO:0016740">
    <property type="term" value="F:transferase activity"/>
    <property type="evidence" value="ECO:0007669"/>
    <property type="project" value="UniProtKB-KW"/>
</dbReference>
<evidence type="ECO:0000313" key="1">
    <source>
        <dbReference type="EMBL" id="EGJ37938.1"/>
    </source>
</evidence>
<gene>
    <name evidence="1" type="primary">wefC</name>
    <name evidence="1" type="ORF">HMPREF9393_1720</name>
</gene>
<dbReference type="AlphaFoldDB" id="F3UDW2"/>
<proteinExistence type="predicted"/>
<dbReference type="HOGENOM" id="CLU_2940010_0_0_9"/>
<dbReference type="PATRIC" id="fig|888820.3.peg.1680"/>
<sequence>MGGLFSLDNAGPDFWSLINSGKYQIMCINDGFNIQDEEQVMTDFIKAMDQLLPDRSSFEI</sequence>
<organism evidence="1 2">
    <name type="scientific">Streptococcus sanguinis SK1056</name>
    <dbReference type="NCBI Taxonomy" id="888820"/>
    <lineage>
        <taxon>Bacteria</taxon>
        <taxon>Bacillati</taxon>
        <taxon>Bacillota</taxon>
        <taxon>Bacilli</taxon>
        <taxon>Lactobacillales</taxon>
        <taxon>Streptococcaceae</taxon>
        <taxon>Streptococcus</taxon>
    </lineage>
</organism>